<reference evidence="2" key="1">
    <citation type="journal article" date="2019" name="Int. J. Syst. Evol. Microbiol.">
        <title>The Global Catalogue of Microorganisms (GCM) 10K type strain sequencing project: providing services to taxonomists for standard genome sequencing and annotation.</title>
        <authorList>
            <consortium name="The Broad Institute Genomics Platform"/>
            <consortium name="The Broad Institute Genome Sequencing Center for Infectious Disease"/>
            <person name="Wu L."/>
            <person name="Ma J."/>
        </authorList>
    </citation>
    <scope>NUCLEOTIDE SEQUENCE [LARGE SCALE GENOMIC DNA]</scope>
    <source>
        <strain evidence="2">CCUG 57263</strain>
    </source>
</reference>
<gene>
    <name evidence="1" type="ORF">ACFQ03_17750</name>
</gene>
<proteinExistence type="predicted"/>
<dbReference type="Pfam" id="PF13671">
    <property type="entry name" value="AAA_33"/>
    <property type="match status" value="1"/>
</dbReference>
<accession>A0ABW3DDF7</accession>
<dbReference type="InterPro" id="IPR027417">
    <property type="entry name" value="P-loop_NTPase"/>
</dbReference>
<organism evidence="1 2">
    <name type="scientific">Paenibacillus residui</name>
    <dbReference type="NCBI Taxonomy" id="629724"/>
    <lineage>
        <taxon>Bacteria</taxon>
        <taxon>Bacillati</taxon>
        <taxon>Bacillota</taxon>
        <taxon>Bacilli</taxon>
        <taxon>Bacillales</taxon>
        <taxon>Paenibacillaceae</taxon>
        <taxon>Paenibacillus</taxon>
    </lineage>
</organism>
<evidence type="ECO:0000313" key="1">
    <source>
        <dbReference type="EMBL" id="MFD0870986.1"/>
    </source>
</evidence>
<keyword evidence="2" id="KW-1185">Reference proteome</keyword>
<protein>
    <submittedName>
        <fullName evidence="1">AAA family ATPase</fullName>
    </submittedName>
</protein>
<name>A0ABW3DDF7_9BACL</name>
<sequence>MIIWINGAFGSGKTQTSLELRRRLASSFIFDPENAGYYIRKNLPREASRDDFQDYSMWREFNYSMLKYISGQYPGIIIVPMTVVQPLYFEEVVGRLRNDGITVHHFTLCASKETLLRRLRSRGNGPNSWAAQQIDRCVDGLSNDIFRHHLDTESLNIGAVADKIASMLNLTLQPDTRGKLRRALDRWLTLGK</sequence>
<dbReference type="EMBL" id="JBHTIU010000069">
    <property type="protein sequence ID" value="MFD0870986.1"/>
    <property type="molecule type" value="Genomic_DNA"/>
</dbReference>
<dbReference type="SUPFAM" id="SSF52540">
    <property type="entry name" value="P-loop containing nucleoside triphosphate hydrolases"/>
    <property type="match status" value="1"/>
</dbReference>
<dbReference type="Gene3D" id="3.40.50.300">
    <property type="entry name" value="P-loop containing nucleotide triphosphate hydrolases"/>
    <property type="match status" value="1"/>
</dbReference>
<comment type="caution">
    <text evidence="1">The sequence shown here is derived from an EMBL/GenBank/DDBJ whole genome shotgun (WGS) entry which is preliminary data.</text>
</comment>
<evidence type="ECO:0000313" key="2">
    <source>
        <dbReference type="Proteomes" id="UP001597120"/>
    </source>
</evidence>
<dbReference type="RefSeq" id="WP_144941433.1">
    <property type="nucleotide sequence ID" value="NZ_JBHTIU010000069.1"/>
</dbReference>
<dbReference type="Proteomes" id="UP001597120">
    <property type="component" value="Unassembled WGS sequence"/>
</dbReference>